<dbReference type="AlphaFoldDB" id="A0AAN5C942"/>
<feature type="non-terminal residue" evidence="2">
    <location>
        <position position="1"/>
    </location>
</feature>
<dbReference type="EMBL" id="BTRK01000003">
    <property type="protein sequence ID" value="GMR42348.1"/>
    <property type="molecule type" value="Genomic_DNA"/>
</dbReference>
<gene>
    <name evidence="2" type="ORF">PMAYCL1PPCAC_12543</name>
</gene>
<feature type="transmembrane region" description="Helical" evidence="1">
    <location>
        <begin position="58"/>
        <end position="78"/>
    </location>
</feature>
<sequence length="391" mass="44971">SMPFIAVSFSNHDHSNVLHEKAQSVLSHSDGEVSLISRLLCIHPPSQTHKRVYSIFQWLQRIYLFLLILLLISAIFLLFHQASIFLLIYISSLIDFVLLLWWNESSVHERFPQCLLEATSGVGSVKRRESIETTQRLTFTILFVLSLLYILLFVLSSIFRSSSSPPPLLHPYIGMTLLTISLSVVLFSTVAASTLFITRLSLLSSEFHTHSDDFLTDSNTFQACVLKHYCLIHTKIINAFSTVRRSFSLWLFLHILLDFVHFHLFLDNLLRLFNSSSSLPSDPVQSLLFVSRDLLLPLFIPLTRFIFSFASIYRLQMASKRFTHHLASLLCTQNKMMNDQTYFICMTYSSHLSSSCNHHLRLFGLILNSSFLFKISLSSLILLYLIHVRDI</sequence>
<evidence type="ECO:0000313" key="3">
    <source>
        <dbReference type="Proteomes" id="UP001328107"/>
    </source>
</evidence>
<keyword evidence="3" id="KW-1185">Reference proteome</keyword>
<evidence type="ECO:0000313" key="2">
    <source>
        <dbReference type="EMBL" id="GMR42348.1"/>
    </source>
</evidence>
<feature type="transmembrane region" description="Helical" evidence="1">
    <location>
        <begin position="84"/>
        <end position="102"/>
    </location>
</feature>
<organism evidence="2 3">
    <name type="scientific">Pristionchus mayeri</name>
    <dbReference type="NCBI Taxonomy" id="1317129"/>
    <lineage>
        <taxon>Eukaryota</taxon>
        <taxon>Metazoa</taxon>
        <taxon>Ecdysozoa</taxon>
        <taxon>Nematoda</taxon>
        <taxon>Chromadorea</taxon>
        <taxon>Rhabditida</taxon>
        <taxon>Rhabditina</taxon>
        <taxon>Diplogasteromorpha</taxon>
        <taxon>Diplogasteroidea</taxon>
        <taxon>Neodiplogasteridae</taxon>
        <taxon>Pristionchus</taxon>
    </lineage>
</organism>
<dbReference type="Proteomes" id="UP001328107">
    <property type="component" value="Unassembled WGS sequence"/>
</dbReference>
<keyword evidence="1" id="KW-0472">Membrane</keyword>
<accession>A0AAN5C942</accession>
<feature type="transmembrane region" description="Helical" evidence="1">
    <location>
        <begin position="362"/>
        <end position="386"/>
    </location>
</feature>
<proteinExistence type="predicted"/>
<reference evidence="3" key="1">
    <citation type="submission" date="2022-10" db="EMBL/GenBank/DDBJ databases">
        <title>Genome assembly of Pristionchus species.</title>
        <authorList>
            <person name="Yoshida K."/>
            <person name="Sommer R.J."/>
        </authorList>
    </citation>
    <scope>NUCLEOTIDE SEQUENCE [LARGE SCALE GENOMIC DNA]</scope>
    <source>
        <strain evidence="3">RS5460</strain>
    </source>
</reference>
<keyword evidence="1" id="KW-1133">Transmembrane helix</keyword>
<name>A0AAN5C942_9BILA</name>
<keyword evidence="1" id="KW-0812">Transmembrane</keyword>
<feature type="transmembrane region" description="Helical" evidence="1">
    <location>
        <begin position="294"/>
        <end position="313"/>
    </location>
</feature>
<feature type="transmembrane region" description="Helical" evidence="1">
    <location>
        <begin position="171"/>
        <end position="197"/>
    </location>
</feature>
<evidence type="ECO:0000256" key="1">
    <source>
        <dbReference type="SAM" id="Phobius"/>
    </source>
</evidence>
<protein>
    <submittedName>
        <fullName evidence="2">Uncharacterized protein</fullName>
    </submittedName>
</protein>
<feature type="transmembrane region" description="Helical" evidence="1">
    <location>
        <begin position="137"/>
        <end position="159"/>
    </location>
</feature>
<comment type="caution">
    <text evidence="2">The sequence shown here is derived from an EMBL/GenBank/DDBJ whole genome shotgun (WGS) entry which is preliminary data.</text>
</comment>
<feature type="transmembrane region" description="Helical" evidence="1">
    <location>
        <begin position="247"/>
        <end position="266"/>
    </location>
</feature>